<evidence type="ECO:0000256" key="1">
    <source>
        <dbReference type="SAM" id="MobiDB-lite"/>
    </source>
</evidence>
<proteinExistence type="predicted"/>
<evidence type="ECO:0000313" key="3">
    <source>
        <dbReference type="Proteomes" id="UP000770661"/>
    </source>
</evidence>
<accession>A0A8J4XW17</accession>
<protein>
    <submittedName>
        <fullName evidence="2">Uncharacterized protein</fullName>
    </submittedName>
</protein>
<dbReference type="Proteomes" id="UP000770661">
    <property type="component" value="Unassembled WGS sequence"/>
</dbReference>
<dbReference type="EMBL" id="JACEEZ010024643">
    <property type="protein sequence ID" value="KAG0709955.1"/>
    <property type="molecule type" value="Genomic_DNA"/>
</dbReference>
<feature type="compositionally biased region" description="Gly residues" evidence="1">
    <location>
        <begin position="193"/>
        <end position="206"/>
    </location>
</feature>
<comment type="caution">
    <text evidence="2">The sequence shown here is derived from an EMBL/GenBank/DDBJ whole genome shotgun (WGS) entry which is preliminary data.</text>
</comment>
<sequence>MQNLTLQPRLPQDSHQIDSCNSLVRETQSKDCVTYKGPLSHVGREELTSPTIRTYRPPVTAYLPSQQHTDARPEYFQCSAAFQERFVPLLATRGKSPTRCSVVMAWRPWRWELHVGGLELTVYNLYRSQRHQLEAGELLTMASHTSLLVAGDFKPPPHPAVSVGNQPDGSSLSRVARGGPSHPSPNTGKPTHAGGGGGDWTHLGVG</sequence>
<name>A0A8J4XW17_CHIOP</name>
<dbReference type="AlphaFoldDB" id="A0A8J4XW17"/>
<feature type="compositionally biased region" description="Polar residues" evidence="1">
    <location>
        <begin position="163"/>
        <end position="173"/>
    </location>
</feature>
<feature type="region of interest" description="Disordered" evidence="1">
    <location>
        <begin position="150"/>
        <end position="206"/>
    </location>
</feature>
<organism evidence="2 3">
    <name type="scientific">Chionoecetes opilio</name>
    <name type="common">Atlantic snow crab</name>
    <name type="synonym">Cancer opilio</name>
    <dbReference type="NCBI Taxonomy" id="41210"/>
    <lineage>
        <taxon>Eukaryota</taxon>
        <taxon>Metazoa</taxon>
        <taxon>Ecdysozoa</taxon>
        <taxon>Arthropoda</taxon>
        <taxon>Crustacea</taxon>
        <taxon>Multicrustacea</taxon>
        <taxon>Malacostraca</taxon>
        <taxon>Eumalacostraca</taxon>
        <taxon>Eucarida</taxon>
        <taxon>Decapoda</taxon>
        <taxon>Pleocyemata</taxon>
        <taxon>Brachyura</taxon>
        <taxon>Eubrachyura</taxon>
        <taxon>Majoidea</taxon>
        <taxon>Majidae</taxon>
        <taxon>Chionoecetes</taxon>
    </lineage>
</organism>
<reference evidence="2" key="1">
    <citation type="submission" date="2020-07" db="EMBL/GenBank/DDBJ databases">
        <title>The High-quality genome of the commercially important snow crab, Chionoecetes opilio.</title>
        <authorList>
            <person name="Jeong J.-H."/>
            <person name="Ryu S."/>
        </authorList>
    </citation>
    <scope>NUCLEOTIDE SEQUENCE</scope>
    <source>
        <strain evidence="2">MADBK_172401_WGS</strain>
        <tissue evidence="2">Digestive gland</tissue>
    </source>
</reference>
<gene>
    <name evidence="2" type="ORF">GWK47_023778</name>
</gene>
<keyword evidence="3" id="KW-1185">Reference proteome</keyword>
<evidence type="ECO:0000313" key="2">
    <source>
        <dbReference type="EMBL" id="KAG0709955.1"/>
    </source>
</evidence>